<accession>A0A5D2CVZ1</accession>
<dbReference type="Proteomes" id="UP000323506">
    <property type="component" value="Chromosome D04"/>
</dbReference>
<gene>
    <name evidence="1" type="ORF">ES288_D04G051100v1</name>
</gene>
<dbReference type="EMBL" id="CM017704">
    <property type="protein sequence ID" value="TYG72830.1"/>
    <property type="molecule type" value="Genomic_DNA"/>
</dbReference>
<sequence length="100" mass="11171">MGDFARLNIPNLCHQGSHIGGDFGEYKPLHSSFNAKLQAICESLELNQKQGNKKINGFTLSDLTFSNFNEQPWSEIVTSPYNHLLKCHVNKIVLLGLVPC</sequence>
<name>A0A5D2CVZ1_GOSDA</name>
<organism evidence="1 2">
    <name type="scientific">Gossypium darwinii</name>
    <name type="common">Darwin's cotton</name>
    <name type="synonym">Gossypium barbadense var. darwinii</name>
    <dbReference type="NCBI Taxonomy" id="34276"/>
    <lineage>
        <taxon>Eukaryota</taxon>
        <taxon>Viridiplantae</taxon>
        <taxon>Streptophyta</taxon>
        <taxon>Embryophyta</taxon>
        <taxon>Tracheophyta</taxon>
        <taxon>Spermatophyta</taxon>
        <taxon>Magnoliopsida</taxon>
        <taxon>eudicotyledons</taxon>
        <taxon>Gunneridae</taxon>
        <taxon>Pentapetalae</taxon>
        <taxon>rosids</taxon>
        <taxon>malvids</taxon>
        <taxon>Malvales</taxon>
        <taxon>Malvaceae</taxon>
        <taxon>Malvoideae</taxon>
        <taxon>Gossypium</taxon>
    </lineage>
</organism>
<proteinExistence type="predicted"/>
<evidence type="ECO:0000313" key="2">
    <source>
        <dbReference type="Proteomes" id="UP000323506"/>
    </source>
</evidence>
<reference evidence="1 2" key="1">
    <citation type="submission" date="2019-06" db="EMBL/GenBank/DDBJ databases">
        <title>WGS assembly of Gossypium darwinii.</title>
        <authorList>
            <person name="Chen Z.J."/>
            <person name="Sreedasyam A."/>
            <person name="Ando A."/>
            <person name="Song Q."/>
            <person name="De L."/>
            <person name="Hulse-Kemp A."/>
            <person name="Ding M."/>
            <person name="Ye W."/>
            <person name="Kirkbride R."/>
            <person name="Jenkins J."/>
            <person name="Plott C."/>
            <person name="Lovell J."/>
            <person name="Lin Y.-M."/>
            <person name="Vaughn R."/>
            <person name="Liu B."/>
            <person name="Li W."/>
            <person name="Simpson S."/>
            <person name="Scheffler B."/>
            <person name="Saski C."/>
            <person name="Grover C."/>
            <person name="Hu G."/>
            <person name="Conover J."/>
            <person name="Carlson J."/>
            <person name="Shu S."/>
            <person name="Boston L."/>
            <person name="Williams M."/>
            <person name="Peterson D."/>
            <person name="Mcgee K."/>
            <person name="Jones D."/>
            <person name="Wendel J."/>
            <person name="Stelly D."/>
            <person name="Grimwood J."/>
            <person name="Schmutz J."/>
        </authorList>
    </citation>
    <scope>NUCLEOTIDE SEQUENCE [LARGE SCALE GENOMIC DNA]</scope>
    <source>
        <strain evidence="1">1808015.09</strain>
    </source>
</reference>
<dbReference type="AlphaFoldDB" id="A0A5D2CVZ1"/>
<evidence type="ECO:0000313" key="1">
    <source>
        <dbReference type="EMBL" id="TYG72830.1"/>
    </source>
</evidence>
<protein>
    <submittedName>
        <fullName evidence="1">Uncharacterized protein</fullName>
    </submittedName>
</protein>
<keyword evidence="2" id="KW-1185">Reference proteome</keyword>